<dbReference type="RefSeq" id="WP_216519281.1">
    <property type="nucleotide sequence ID" value="NZ_JAHLPM010000007.1"/>
</dbReference>
<proteinExistence type="predicted"/>
<accession>A0ABS6E6X1</accession>
<evidence type="ECO:0000313" key="1">
    <source>
        <dbReference type="EMBL" id="MBU5438291.1"/>
    </source>
</evidence>
<keyword evidence="2" id="KW-1185">Reference proteome</keyword>
<dbReference type="InterPro" id="IPR052042">
    <property type="entry name" value="Tail_sheath_structural"/>
</dbReference>
<dbReference type="PANTHER" id="PTHR35861:SF2">
    <property type="entry name" value="FELS-2 PROPHAGE PROTEIN"/>
    <property type="match status" value="1"/>
</dbReference>
<organism evidence="1 2">
    <name type="scientific">Tissierella simiarum</name>
    <dbReference type="NCBI Taxonomy" id="2841534"/>
    <lineage>
        <taxon>Bacteria</taxon>
        <taxon>Bacillati</taxon>
        <taxon>Bacillota</taxon>
        <taxon>Tissierellia</taxon>
        <taxon>Tissierellales</taxon>
        <taxon>Tissierellaceae</taxon>
        <taxon>Tissierella</taxon>
    </lineage>
</organism>
<comment type="caution">
    <text evidence="1">The sequence shown here is derived from an EMBL/GenBank/DDBJ whole genome shotgun (WGS) entry which is preliminary data.</text>
</comment>
<dbReference type="EMBL" id="JAHLPM010000007">
    <property type="protein sequence ID" value="MBU5438291.1"/>
    <property type="molecule type" value="Genomic_DNA"/>
</dbReference>
<evidence type="ECO:0000313" key="2">
    <source>
        <dbReference type="Proteomes" id="UP000749471"/>
    </source>
</evidence>
<reference evidence="1 2" key="1">
    <citation type="submission" date="2021-06" db="EMBL/GenBank/DDBJ databases">
        <authorList>
            <person name="Sun Q."/>
            <person name="Li D."/>
        </authorList>
    </citation>
    <scope>NUCLEOTIDE SEQUENCE [LARGE SCALE GENOMIC DNA]</scope>
    <source>
        <strain evidence="1 2">MSJ-40</strain>
    </source>
</reference>
<name>A0ABS6E6X1_9FIRM</name>
<dbReference type="PANTHER" id="PTHR35861">
    <property type="match status" value="1"/>
</dbReference>
<protein>
    <submittedName>
        <fullName evidence="1">Phage tail protein</fullName>
    </submittedName>
</protein>
<gene>
    <name evidence="1" type="ORF">KQI42_09740</name>
</gene>
<dbReference type="Proteomes" id="UP000749471">
    <property type="component" value="Unassembled WGS sequence"/>
</dbReference>
<sequence length="482" mass="52731">MAYYHGVKTRQIETSVSTPVAAGSGIAFVVGTAPVHMVGGKTNVPILGNNYNEVVTALGYSDNWEKYNLCEVMYSHFKLYGVSPVVFVNVLDPAKHKKVVPAADIDLVEKKAYLPLEAIKSTVVVKSEAGAGGTAYEVGKDYDLFYDNEKLVLEVLDGGTILESTTKLNIAYSEVDSSKVTDAEIIGGFNVETKESTGFELIDKVFPMLGIIPDIILCPGWSHKAEIAAIMSSKAQNINGIFEGKALIDVDTTTVKHYADAPAWKRADNINSKTQILCFPMCKLGNRVFHMSTQMAGLIARVDTENGDCPCESPSNKLMQIDSAVLKDGTEIAIGLQEANFLNSNGIVTALNFIGGFVLWGNETACFPANTDVKDYFICVSRMFNWVSNSVILTYWSRIDSKLNRRLIDSIIDSLNIWLNGLTSEEKLLGGRVEFKDEENSTTALMAGKAVFHIYMTPPSPAKELEFILEYDANYITAALKA</sequence>